<dbReference type="Gene3D" id="1.20.1640.10">
    <property type="entry name" value="Multidrug efflux transporter AcrB transmembrane domain"/>
    <property type="match status" value="1"/>
</dbReference>
<dbReference type="InterPro" id="IPR048634">
    <property type="entry name" value="SecD_SecF_C"/>
</dbReference>
<evidence type="ECO:0000256" key="6">
    <source>
        <dbReference type="ARBA" id="ARBA00022989"/>
    </source>
</evidence>
<name>A0A3A1YLK0_9GAMM</name>
<accession>A0A3A1YLK0</accession>
<keyword evidence="7 9" id="KW-0811">Translocation</keyword>
<comment type="subunit">
    <text evidence="9">Forms a complex with SecD. Part of the essential Sec protein translocation apparatus which comprises SecA, SecYEG and auxiliary proteins SecDF-YajC and YidC.</text>
</comment>
<dbReference type="InterPro" id="IPR022646">
    <property type="entry name" value="SecD/SecF_CS"/>
</dbReference>
<evidence type="ECO:0000256" key="7">
    <source>
        <dbReference type="ARBA" id="ARBA00023010"/>
    </source>
</evidence>
<dbReference type="InterPro" id="IPR055344">
    <property type="entry name" value="SecD_SecF_C_bact"/>
</dbReference>
<keyword evidence="12" id="KW-1185">Reference proteome</keyword>
<keyword evidence="6 9" id="KW-1133">Transmembrane helix</keyword>
<keyword evidence="8 9" id="KW-0472">Membrane</keyword>
<dbReference type="PANTHER" id="PTHR30081">
    <property type="entry name" value="PROTEIN-EXPORT MEMBRANE PROTEIN SEC"/>
    <property type="match status" value="1"/>
</dbReference>
<gene>
    <name evidence="9 11" type="primary">secF</name>
    <name evidence="11" type="ORF">CKF58_05305</name>
</gene>
<evidence type="ECO:0000256" key="5">
    <source>
        <dbReference type="ARBA" id="ARBA00022927"/>
    </source>
</evidence>
<dbReference type="EMBL" id="NRJG01000095">
    <property type="protein sequence ID" value="RIY37114.1"/>
    <property type="molecule type" value="Genomic_DNA"/>
</dbReference>
<dbReference type="NCBIfam" id="TIGR00916">
    <property type="entry name" value="2A0604s01"/>
    <property type="match status" value="1"/>
</dbReference>
<dbReference type="InterPro" id="IPR022645">
    <property type="entry name" value="SecD/SecF_bac"/>
</dbReference>
<feature type="transmembrane region" description="Helical" evidence="9">
    <location>
        <begin position="187"/>
        <end position="207"/>
    </location>
</feature>
<evidence type="ECO:0000256" key="3">
    <source>
        <dbReference type="ARBA" id="ARBA00022475"/>
    </source>
</evidence>
<dbReference type="InterPro" id="IPR005665">
    <property type="entry name" value="SecF_bac"/>
</dbReference>
<reference evidence="11 12" key="1">
    <citation type="submission" date="2017-08" db="EMBL/GenBank/DDBJ databases">
        <title>Reclassification of Bisgaard taxon 37 and 44.</title>
        <authorList>
            <person name="Christensen H."/>
        </authorList>
    </citation>
    <scope>NUCLEOTIDE SEQUENCE [LARGE SCALE GENOMIC DNA]</scope>
    <source>
        <strain evidence="11 12">111</strain>
    </source>
</reference>
<dbReference type="Proteomes" id="UP000265916">
    <property type="component" value="Unassembled WGS sequence"/>
</dbReference>
<feature type="transmembrane region" description="Helical" evidence="9">
    <location>
        <begin position="267"/>
        <end position="287"/>
    </location>
</feature>
<comment type="similarity">
    <text evidence="9">Belongs to the SecD/SecF family. SecF subfamily.</text>
</comment>
<evidence type="ECO:0000256" key="1">
    <source>
        <dbReference type="ARBA" id="ARBA00004651"/>
    </source>
</evidence>
<dbReference type="GO" id="GO:0005886">
    <property type="term" value="C:plasma membrane"/>
    <property type="evidence" value="ECO:0007669"/>
    <property type="project" value="UniProtKB-SubCell"/>
</dbReference>
<evidence type="ECO:0000256" key="9">
    <source>
        <dbReference type="HAMAP-Rule" id="MF_01464"/>
    </source>
</evidence>
<dbReference type="Pfam" id="PF07549">
    <property type="entry name" value="Sec_GG"/>
    <property type="match status" value="1"/>
</dbReference>
<comment type="function">
    <text evidence="9">Part of the Sec protein translocase complex. Interacts with the SecYEG preprotein conducting channel. SecDF uses the proton motive force (PMF) to complete protein translocation after the ATP-dependent function of SecA.</text>
</comment>
<evidence type="ECO:0000256" key="4">
    <source>
        <dbReference type="ARBA" id="ARBA00022692"/>
    </source>
</evidence>
<dbReference type="PANTHER" id="PTHR30081:SF8">
    <property type="entry name" value="PROTEIN TRANSLOCASE SUBUNIT SECF"/>
    <property type="match status" value="1"/>
</dbReference>
<dbReference type="GO" id="GO:0065002">
    <property type="term" value="P:intracellular protein transmembrane transport"/>
    <property type="evidence" value="ECO:0007669"/>
    <property type="project" value="UniProtKB-UniRule"/>
</dbReference>
<evidence type="ECO:0000313" key="12">
    <source>
        <dbReference type="Proteomes" id="UP000265916"/>
    </source>
</evidence>
<comment type="subcellular location">
    <subcellularLocation>
        <location evidence="1 9">Cell membrane</location>
        <topology evidence="1 9">Multi-pass membrane protein</topology>
    </subcellularLocation>
</comment>
<organism evidence="11 12">
    <name type="scientific">Psittacicella hinzii</name>
    <dbReference type="NCBI Taxonomy" id="2028575"/>
    <lineage>
        <taxon>Bacteria</taxon>
        <taxon>Pseudomonadati</taxon>
        <taxon>Pseudomonadota</taxon>
        <taxon>Gammaproteobacteria</taxon>
        <taxon>Pasteurellales</taxon>
        <taxon>Psittacicellaceae</taxon>
        <taxon>Psittacicella</taxon>
    </lineage>
</organism>
<sequence length="335" mass="37308">MYNEEYTRGVKTPYENRFSKKAYVNKSGLVLARPIVNFLKQRKYFYIFSVLIMVVCFGSFFVRGLNLGLDFTGGTVVEVTYSKTVQGPDVASYLSQTYPGIDVTSTSSRETSIRIPAKLVTNTTAQDVQKLLQEGIDPAAKVTSAEFVGPKAGNDLVYASVMSLVFTIVMMLLYISFRFQWRLSLGAVASLVHDTIVVIGVFSLFQIDIDLNFVAAILSVIGYSINDTIVVFDRMRENIRKLHNISVQECIDISLTETINRTIMTSLTTLISVVILLFFGGSALYIFSLAMTIGIVFGTYSSIFIAVAISYDVGLTKQDMLVRQVNKDGLEEYER</sequence>
<proteinExistence type="inferred from homology"/>
<dbReference type="GO" id="GO:0006605">
    <property type="term" value="P:protein targeting"/>
    <property type="evidence" value="ECO:0007669"/>
    <property type="project" value="UniProtKB-UniRule"/>
</dbReference>
<dbReference type="GO" id="GO:0043952">
    <property type="term" value="P:protein transport by the Sec complex"/>
    <property type="evidence" value="ECO:0007669"/>
    <property type="project" value="UniProtKB-UniRule"/>
</dbReference>
<dbReference type="NCBIfam" id="TIGR00966">
    <property type="entry name" value="transloc_SecF"/>
    <property type="match status" value="1"/>
</dbReference>
<dbReference type="PRINTS" id="PR01755">
    <property type="entry name" value="SECFTRNLCASE"/>
</dbReference>
<dbReference type="SUPFAM" id="SSF82866">
    <property type="entry name" value="Multidrug efflux transporter AcrB transmembrane domain"/>
    <property type="match status" value="1"/>
</dbReference>
<dbReference type="RefSeq" id="WP_119531705.1">
    <property type="nucleotide sequence ID" value="NZ_JBHSSP010000001.1"/>
</dbReference>
<feature type="transmembrane region" description="Helical" evidence="9">
    <location>
        <begin position="44"/>
        <end position="62"/>
    </location>
</feature>
<evidence type="ECO:0000256" key="8">
    <source>
        <dbReference type="ARBA" id="ARBA00023136"/>
    </source>
</evidence>
<feature type="domain" description="Protein export membrane protein SecD/SecF C-terminal" evidence="10">
    <location>
        <begin position="134"/>
        <end position="313"/>
    </location>
</feature>
<protein>
    <recommendedName>
        <fullName evidence="9">Protein-export membrane protein SecF</fullName>
    </recommendedName>
</protein>
<evidence type="ECO:0000256" key="2">
    <source>
        <dbReference type="ARBA" id="ARBA00022448"/>
    </source>
</evidence>
<keyword evidence="3 9" id="KW-1003">Cell membrane</keyword>
<feature type="transmembrane region" description="Helical" evidence="9">
    <location>
        <begin position="156"/>
        <end position="175"/>
    </location>
</feature>
<keyword evidence="2 9" id="KW-0813">Transport</keyword>
<dbReference type="OrthoDB" id="9774769at2"/>
<keyword evidence="4 9" id="KW-0812">Transmembrane</keyword>
<feature type="transmembrane region" description="Helical" evidence="9">
    <location>
        <begin position="213"/>
        <end position="232"/>
    </location>
</feature>
<keyword evidence="5 9" id="KW-0653">Protein transport</keyword>
<evidence type="ECO:0000313" key="11">
    <source>
        <dbReference type="EMBL" id="RIY37114.1"/>
    </source>
</evidence>
<dbReference type="InterPro" id="IPR022813">
    <property type="entry name" value="SecD/SecF_arch_bac"/>
</dbReference>
<evidence type="ECO:0000259" key="10">
    <source>
        <dbReference type="Pfam" id="PF02355"/>
    </source>
</evidence>
<feature type="transmembrane region" description="Helical" evidence="9">
    <location>
        <begin position="293"/>
        <end position="313"/>
    </location>
</feature>
<dbReference type="Pfam" id="PF02355">
    <property type="entry name" value="SecD_SecF_C"/>
    <property type="match status" value="1"/>
</dbReference>
<dbReference type="GO" id="GO:0015450">
    <property type="term" value="F:protein-transporting ATPase activity"/>
    <property type="evidence" value="ECO:0007669"/>
    <property type="project" value="InterPro"/>
</dbReference>
<dbReference type="HAMAP" id="MF_01464_B">
    <property type="entry name" value="SecF_B"/>
    <property type="match status" value="1"/>
</dbReference>
<comment type="caution">
    <text evidence="11">The sequence shown here is derived from an EMBL/GenBank/DDBJ whole genome shotgun (WGS) entry which is preliminary data.</text>
</comment>
<dbReference type="AlphaFoldDB" id="A0A3A1YLK0"/>